<dbReference type="SMART" id="SM00358">
    <property type="entry name" value="DSRM"/>
    <property type="match status" value="3"/>
</dbReference>
<evidence type="ECO:0000256" key="2">
    <source>
        <dbReference type="ARBA" id="ARBA00022884"/>
    </source>
</evidence>
<feature type="domain" description="DRBM" evidence="6">
    <location>
        <begin position="1"/>
        <end position="74"/>
    </location>
</feature>
<protein>
    <recommendedName>
        <fullName evidence="6">DRBM domain-containing protein</fullName>
    </recommendedName>
</protein>
<feature type="transmembrane region" description="Helical" evidence="5">
    <location>
        <begin position="386"/>
        <end position="408"/>
    </location>
</feature>
<dbReference type="PROSITE" id="PS50137">
    <property type="entry name" value="DS_RBD"/>
    <property type="match status" value="3"/>
</dbReference>
<evidence type="ECO:0000313" key="7">
    <source>
        <dbReference type="EMBL" id="SPD22776.1"/>
    </source>
</evidence>
<keyword evidence="5" id="KW-1133">Transmembrane helix</keyword>
<keyword evidence="1" id="KW-0677">Repeat</keyword>
<feature type="compositionally biased region" description="Low complexity" evidence="4">
    <location>
        <begin position="85"/>
        <end position="109"/>
    </location>
</feature>
<accession>A0A2N9IA19</accession>
<dbReference type="AlphaFoldDB" id="A0A2N9IA19"/>
<dbReference type="SUPFAM" id="SSF54768">
    <property type="entry name" value="dsRNA-binding domain-like"/>
    <property type="match status" value="3"/>
</dbReference>
<reference evidence="7" key="1">
    <citation type="submission" date="2018-02" db="EMBL/GenBank/DDBJ databases">
        <authorList>
            <person name="Cohen D.B."/>
            <person name="Kent A.D."/>
        </authorList>
    </citation>
    <scope>NUCLEOTIDE SEQUENCE</scope>
</reference>
<dbReference type="InterPro" id="IPR014720">
    <property type="entry name" value="dsRBD_dom"/>
</dbReference>
<keyword evidence="2 3" id="KW-0694">RNA-binding</keyword>
<feature type="domain" description="DRBM" evidence="6">
    <location>
        <begin position="236"/>
        <end position="304"/>
    </location>
</feature>
<dbReference type="CDD" id="cd19907">
    <property type="entry name" value="DSRM_AtDRB-like_rpt1"/>
    <property type="match status" value="1"/>
</dbReference>
<dbReference type="InterPro" id="IPR044450">
    <property type="entry name" value="AtDRB-like_DSRM_1"/>
</dbReference>
<sequence length="411" mass="45860">MYKTKLQELCHQKLWNLPEYMSKKEGPDHNPRFSATATLTINNKPLTFHSSNSCKSSKEAQNDAARSAYLHFTQPPPPPPPLRPSIPYSSSSSSSFAPFPQPSLSSSSSGIGNADLDIEAVTVTTQTLQPNTQQTPHFNALPLNNNFTVIDMQHLYKNQLQNYVQKRNLSLPAYSCEREGPPHASRFRCKVTIDGHTYESPEFFSTLKDAEHAAAKVALKSLSPDEAKEASDDSGLYKNLLQELVQKEGFSLPVYDTNRSGEVHVPIFVSTVEIDREIFKGHEARTKKQAEMSAAKIAYTTLKALSVANRLERLQRNFLWGDSGEAFEHHLVGWDVVCSPIKDGGLGNRKLLDFNRALLGKWLWRFGLEETRLWCCVLVAKHGLNLGMWGFGWGMAIVSVCGMIIGVVRLP</sequence>
<organism evidence="7">
    <name type="scientific">Fagus sylvatica</name>
    <name type="common">Beechnut</name>
    <dbReference type="NCBI Taxonomy" id="28930"/>
    <lineage>
        <taxon>Eukaryota</taxon>
        <taxon>Viridiplantae</taxon>
        <taxon>Streptophyta</taxon>
        <taxon>Embryophyta</taxon>
        <taxon>Tracheophyta</taxon>
        <taxon>Spermatophyta</taxon>
        <taxon>Magnoliopsida</taxon>
        <taxon>eudicotyledons</taxon>
        <taxon>Gunneridae</taxon>
        <taxon>Pentapetalae</taxon>
        <taxon>rosids</taxon>
        <taxon>fabids</taxon>
        <taxon>Fagales</taxon>
        <taxon>Fagaceae</taxon>
        <taxon>Fagus</taxon>
    </lineage>
</organism>
<keyword evidence="5" id="KW-0812">Transmembrane</keyword>
<gene>
    <name evidence="7" type="ORF">FSB_LOCUS50658</name>
</gene>
<proteinExistence type="predicted"/>
<feature type="compositionally biased region" description="Pro residues" evidence="4">
    <location>
        <begin position="74"/>
        <end position="84"/>
    </location>
</feature>
<dbReference type="PANTHER" id="PTHR46031">
    <property type="match status" value="1"/>
</dbReference>
<dbReference type="PANTHER" id="PTHR46031:SF16">
    <property type="entry name" value="DOUBLE-STRANDED RNA-BINDING PROTEIN 4"/>
    <property type="match status" value="1"/>
</dbReference>
<evidence type="ECO:0000259" key="6">
    <source>
        <dbReference type="PROSITE" id="PS50137"/>
    </source>
</evidence>
<evidence type="ECO:0000256" key="3">
    <source>
        <dbReference type="PROSITE-ProRule" id="PRU00266"/>
    </source>
</evidence>
<dbReference type="Pfam" id="PF00035">
    <property type="entry name" value="dsrm"/>
    <property type="match status" value="3"/>
</dbReference>
<dbReference type="EMBL" id="OIVN01005512">
    <property type="protein sequence ID" value="SPD22776.1"/>
    <property type="molecule type" value="Genomic_DNA"/>
</dbReference>
<dbReference type="GO" id="GO:0003725">
    <property type="term" value="F:double-stranded RNA binding"/>
    <property type="evidence" value="ECO:0007669"/>
    <property type="project" value="InterPro"/>
</dbReference>
<dbReference type="Gene3D" id="3.30.160.20">
    <property type="match status" value="3"/>
</dbReference>
<keyword evidence="5" id="KW-0472">Membrane</keyword>
<evidence type="ECO:0000256" key="1">
    <source>
        <dbReference type="ARBA" id="ARBA00022737"/>
    </source>
</evidence>
<evidence type="ECO:0000256" key="4">
    <source>
        <dbReference type="SAM" id="MobiDB-lite"/>
    </source>
</evidence>
<feature type="region of interest" description="Disordered" evidence="4">
    <location>
        <begin position="70"/>
        <end position="111"/>
    </location>
</feature>
<feature type="domain" description="DRBM" evidence="6">
    <location>
        <begin position="155"/>
        <end position="224"/>
    </location>
</feature>
<evidence type="ECO:0000256" key="5">
    <source>
        <dbReference type="SAM" id="Phobius"/>
    </source>
</evidence>
<name>A0A2N9IA19_FAGSY</name>